<keyword evidence="5 14" id="KW-0808">Transferase</keyword>
<evidence type="ECO:0000256" key="6">
    <source>
        <dbReference type="ARBA" id="ARBA00022695"/>
    </source>
</evidence>
<reference evidence="16" key="1">
    <citation type="journal article" date="2021" name="PeerJ">
        <title>Extensive microbial diversity within the chicken gut microbiome revealed by metagenomics and culture.</title>
        <authorList>
            <person name="Gilroy R."/>
            <person name="Ravi A."/>
            <person name="Getino M."/>
            <person name="Pursley I."/>
            <person name="Horton D.L."/>
            <person name="Alikhan N.F."/>
            <person name="Baker D."/>
            <person name="Gharbi K."/>
            <person name="Hall N."/>
            <person name="Watson M."/>
            <person name="Adriaenssens E.M."/>
            <person name="Foster-Nyarko E."/>
            <person name="Jarju S."/>
            <person name="Secka A."/>
            <person name="Antonio M."/>
            <person name="Oren A."/>
            <person name="Chaudhuri R.R."/>
            <person name="La Ragione R."/>
            <person name="Hildebrand F."/>
            <person name="Pallen M.J."/>
        </authorList>
    </citation>
    <scope>NUCLEOTIDE SEQUENCE</scope>
    <source>
        <strain evidence="16">ChiHejej3B27-2180</strain>
    </source>
</reference>
<keyword evidence="9 14" id="KW-0274">FAD</keyword>
<dbReference type="PIRSF" id="PIRSF004491">
    <property type="entry name" value="FAD_Synth"/>
    <property type="match status" value="1"/>
</dbReference>
<evidence type="ECO:0000256" key="5">
    <source>
        <dbReference type="ARBA" id="ARBA00022679"/>
    </source>
</evidence>
<dbReference type="PANTHER" id="PTHR22749:SF6">
    <property type="entry name" value="RIBOFLAVIN KINASE"/>
    <property type="match status" value="1"/>
</dbReference>
<dbReference type="SMART" id="SM00904">
    <property type="entry name" value="Flavokinase"/>
    <property type="match status" value="1"/>
</dbReference>
<dbReference type="SUPFAM" id="SSF82114">
    <property type="entry name" value="Riboflavin kinase-like"/>
    <property type="match status" value="1"/>
</dbReference>
<evidence type="ECO:0000256" key="3">
    <source>
        <dbReference type="ARBA" id="ARBA00022630"/>
    </source>
</evidence>
<dbReference type="GO" id="GO:0009398">
    <property type="term" value="P:FMN biosynthetic process"/>
    <property type="evidence" value="ECO:0007669"/>
    <property type="project" value="UniProtKB-UniRule"/>
</dbReference>
<dbReference type="InterPro" id="IPR002606">
    <property type="entry name" value="Riboflavin_kinase_bac"/>
</dbReference>
<comment type="pathway">
    <text evidence="1 14">Cofactor biosynthesis; FAD biosynthesis; FAD from FMN: step 1/1.</text>
</comment>
<dbReference type="NCBIfam" id="TIGR00083">
    <property type="entry name" value="ribF"/>
    <property type="match status" value="1"/>
</dbReference>
<keyword evidence="8 14" id="KW-0418">Kinase</keyword>
<evidence type="ECO:0000256" key="13">
    <source>
        <dbReference type="ARBA" id="ARBA00049494"/>
    </source>
</evidence>
<dbReference type="SUPFAM" id="SSF52374">
    <property type="entry name" value="Nucleotidylyl transferase"/>
    <property type="match status" value="1"/>
</dbReference>
<organism evidence="16 17">
    <name type="scientific">Candidatus Limosilactobacillus merdipullorum</name>
    <dbReference type="NCBI Taxonomy" id="2838653"/>
    <lineage>
        <taxon>Bacteria</taxon>
        <taxon>Bacillati</taxon>
        <taxon>Bacillota</taxon>
        <taxon>Bacilli</taxon>
        <taxon>Lactobacillales</taxon>
        <taxon>Lactobacillaceae</taxon>
        <taxon>Limosilactobacillus</taxon>
    </lineage>
</organism>
<comment type="caution">
    <text evidence="16">The sequence shown here is derived from an EMBL/GenBank/DDBJ whole genome shotgun (WGS) entry which is preliminary data.</text>
</comment>
<dbReference type="InterPro" id="IPR014729">
    <property type="entry name" value="Rossmann-like_a/b/a_fold"/>
</dbReference>
<feature type="domain" description="Riboflavin kinase" evidence="15">
    <location>
        <begin position="185"/>
        <end position="310"/>
    </location>
</feature>
<name>A0A9D1QQ74_9LACO</name>
<dbReference type="EMBL" id="DXGK01000031">
    <property type="protein sequence ID" value="HIW70086.1"/>
    <property type="molecule type" value="Genomic_DNA"/>
</dbReference>
<dbReference type="Gene3D" id="3.40.50.620">
    <property type="entry name" value="HUPs"/>
    <property type="match status" value="1"/>
</dbReference>
<dbReference type="GO" id="GO:0003919">
    <property type="term" value="F:FMN adenylyltransferase activity"/>
    <property type="evidence" value="ECO:0007669"/>
    <property type="project" value="UniProtKB-UniRule"/>
</dbReference>
<evidence type="ECO:0000259" key="15">
    <source>
        <dbReference type="SMART" id="SM00904"/>
    </source>
</evidence>
<dbReference type="InterPro" id="IPR015865">
    <property type="entry name" value="Riboflavin_kinase_bac/euk"/>
</dbReference>
<evidence type="ECO:0000256" key="12">
    <source>
        <dbReference type="ARBA" id="ARBA00047880"/>
    </source>
</evidence>
<evidence type="ECO:0000256" key="10">
    <source>
        <dbReference type="ARBA" id="ARBA00022840"/>
    </source>
</evidence>
<protein>
    <recommendedName>
        <fullName evidence="14">Riboflavin biosynthesis protein</fullName>
    </recommendedName>
    <domain>
        <recommendedName>
            <fullName evidence="14">Riboflavin kinase</fullName>
            <ecNumber evidence="14">2.7.1.26</ecNumber>
        </recommendedName>
        <alternativeName>
            <fullName evidence="14">Flavokinase</fullName>
        </alternativeName>
    </domain>
    <domain>
        <recommendedName>
            <fullName evidence="14">FMN adenylyltransferase</fullName>
            <ecNumber evidence="14">2.7.7.2</ecNumber>
        </recommendedName>
        <alternativeName>
            <fullName evidence="14">FAD pyrophosphorylase</fullName>
        </alternativeName>
        <alternativeName>
            <fullName evidence="14">FAD synthase</fullName>
        </alternativeName>
    </domain>
</protein>
<evidence type="ECO:0000256" key="14">
    <source>
        <dbReference type="PIRNR" id="PIRNR004491"/>
    </source>
</evidence>
<dbReference type="GO" id="GO:0005524">
    <property type="term" value="F:ATP binding"/>
    <property type="evidence" value="ECO:0007669"/>
    <property type="project" value="UniProtKB-UniRule"/>
</dbReference>
<dbReference type="EC" id="2.7.1.26" evidence="14"/>
<dbReference type="InterPro" id="IPR004821">
    <property type="entry name" value="Cyt_trans-like"/>
</dbReference>
<keyword evidence="6 14" id="KW-0548">Nucleotidyltransferase</keyword>
<dbReference type="Pfam" id="PF01687">
    <property type="entry name" value="Flavokinase"/>
    <property type="match status" value="1"/>
</dbReference>
<evidence type="ECO:0000256" key="7">
    <source>
        <dbReference type="ARBA" id="ARBA00022741"/>
    </source>
</evidence>
<dbReference type="GO" id="GO:0009231">
    <property type="term" value="P:riboflavin biosynthetic process"/>
    <property type="evidence" value="ECO:0007669"/>
    <property type="project" value="InterPro"/>
</dbReference>
<dbReference type="AlphaFoldDB" id="A0A9D1QQ74"/>
<reference evidence="16" key="2">
    <citation type="submission" date="2021-04" db="EMBL/GenBank/DDBJ databases">
        <authorList>
            <person name="Gilroy R."/>
        </authorList>
    </citation>
    <scope>NUCLEOTIDE SEQUENCE</scope>
    <source>
        <strain evidence="16">ChiHejej3B27-2180</strain>
    </source>
</reference>
<evidence type="ECO:0000256" key="8">
    <source>
        <dbReference type="ARBA" id="ARBA00022777"/>
    </source>
</evidence>
<comment type="pathway">
    <text evidence="2 14">Cofactor biosynthesis; FMN biosynthesis; FMN from riboflavin (ATP route): step 1/1.</text>
</comment>
<keyword evidence="10 14" id="KW-0067">ATP-binding</keyword>
<dbReference type="GO" id="GO:0006747">
    <property type="term" value="P:FAD biosynthetic process"/>
    <property type="evidence" value="ECO:0007669"/>
    <property type="project" value="UniProtKB-UniRule"/>
</dbReference>
<dbReference type="InterPro" id="IPR015864">
    <property type="entry name" value="FAD_synthase"/>
</dbReference>
<dbReference type="Proteomes" id="UP000886878">
    <property type="component" value="Unassembled WGS sequence"/>
</dbReference>
<keyword evidence="11" id="KW-0511">Multifunctional enzyme</keyword>
<dbReference type="InterPro" id="IPR023465">
    <property type="entry name" value="Riboflavin_kinase_dom_sf"/>
</dbReference>
<accession>A0A9D1QQ74</accession>
<dbReference type="InterPro" id="IPR023468">
    <property type="entry name" value="Riboflavin_kinase"/>
</dbReference>
<keyword evidence="3 14" id="KW-0285">Flavoprotein</keyword>
<dbReference type="NCBIfam" id="TIGR00125">
    <property type="entry name" value="cyt_tran_rel"/>
    <property type="match status" value="1"/>
</dbReference>
<gene>
    <name evidence="16" type="primary">ribF</name>
    <name evidence="16" type="ORF">H9876_01705</name>
</gene>
<keyword evidence="7 14" id="KW-0547">Nucleotide-binding</keyword>
<keyword evidence="4 14" id="KW-0288">FMN</keyword>
<dbReference type="GO" id="GO:0008531">
    <property type="term" value="F:riboflavin kinase activity"/>
    <property type="evidence" value="ECO:0007669"/>
    <property type="project" value="UniProtKB-UniRule"/>
</dbReference>
<evidence type="ECO:0000313" key="16">
    <source>
        <dbReference type="EMBL" id="HIW70086.1"/>
    </source>
</evidence>
<evidence type="ECO:0000256" key="11">
    <source>
        <dbReference type="ARBA" id="ARBA00023268"/>
    </source>
</evidence>
<dbReference type="PANTHER" id="PTHR22749">
    <property type="entry name" value="RIBOFLAVIN KINASE/FMN ADENYLYLTRANSFERASE"/>
    <property type="match status" value="1"/>
</dbReference>
<evidence type="ECO:0000313" key="17">
    <source>
        <dbReference type="Proteomes" id="UP000886878"/>
    </source>
</evidence>
<comment type="catalytic activity">
    <reaction evidence="13 14">
        <text>FMN + ATP + H(+) = FAD + diphosphate</text>
        <dbReference type="Rhea" id="RHEA:17237"/>
        <dbReference type="ChEBI" id="CHEBI:15378"/>
        <dbReference type="ChEBI" id="CHEBI:30616"/>
        <dbReference type="ChEBI" id="CHEBI:33019"/>
        <dbReference type="ChEBI" id="CHEBI:57692"/>
        <dbReference type="ChEBI" id="CHEBI:58210"/>
        <dbReference type="EC" id="2.7.7.2"/>
    </reaction>
</comment>
<dbReference type="Pfam" id="PF06574">
    <property type="entry name" value="FAD_syn"/>
    <property type="match status" value="1"/>
</dbReference>
<comment type="catalytic activity">
    <reaction evidence="12 14">
        <text>riboflavin + ATP = FMN + ADP + H(+)</text>
        <dbReference type="Rhea" id="RHEA:14357"/>
        <dbReference type="ChEBI" id="CHEBI:15378"/>
        <dbReference type="ChEBI" id="CHEBI:30616"/>
        <dbReference type="ChEBI" id="CHEBI:57986"/>
        <dbReference type="ChEBI" id="CHEBI:58210"/>
        <dbReference type="ChEBI" id="CHEBI:456216"/>
        <dbReference type="EC" id="2.7.1.26"/>
    </reaction>
</comment>
<dbReference type="Gene3D" id="2.40.30.30">
    <property type="entry name" value="Riboflavin kinase-like"/>
    <property type="match status" value="1"/>
</dbReference>
<evidence type="ECO:0000256" key="1">
    <source>
        <dbReference type="ARBA" id="ARBA00004726"/>
    </source>
</evidence>
<evidence type="ECO:0000256" key="2">
    <source>
        <dbReference type="ARBA" id="ARBA00005201"/>
    </source>
</evidence>
<comment type="similarity">
    <text evidence="14">Belongs to the ribF family.</text>
</comment>
<dbReference type="EC" id="2.7.7.2" evidence="14"/>
<proteinExistence type="inferred from homology"/>
<evidence type="ECO:0000256" key="9">
    <source>
        <dbReference type="ARBA" id="ARBA00022827"/>
    </source>
</evidence>
<evidence type="ECO:0000256" key="4">
    <source>
        <dbReference type="ARBA" id="ARBA00022643"/>
    </source>
</evidence>
<dbReference type="CDD" id="cd02064">
    <property type="entry name" value="FAD_synthetase_N"/>
    <property type="match status" value="1"/>
</dbReference>
<sequence>MKVIRIHHPLDKEVIPAGPVVLAMGFFDGVHRGHQRVIRTAKQLADQQGLPLAVLTYNHSPAVVYRRIDGGARYLTTLGQKLHLFAKLGATITYVIDFTSAYGAQTPQEFVNHYLMAFHPQIVVAGEDHTFGSGPDAAMANLPYLARERFQVVAVPTLTTDDDKVGTSSIRSQILAGDIEASNKGLGYCYQTTGLVVHGFARGRQIGFPTLNIDTPAVTVLPPEGVYVTRVKIGQQWFGGMANIGHNETFGYGAAKTLEINLFNFHSMVYGEEVVVEWYRRLRDTHKFAGVDELVAQMEVDRQQTVDYLRKHPHREPLDD</sequence>